<evidence type="ECO:0000313" key="3">
    <source>
        <dbReference type="EMBL" id="KAF9780768.1"/>
    </source>
</evidence>
<dbReference type="Proteomes" id="UP000736335">
    <property type="component" value="Unassembled WGS sequence"/>
</dbReference>
<dbReference type="GO" id="GO:0005524">
    <property type="term" value="F:ATP binding"/>
    <property type="evidence" value="ECO:0007669"/>
    <property type="project" value="InterPro"/>
</dbReference>
<protein>
    <submittedName>
        <fullName evidence="3">Kinase-like domain-containing protein</fullName>
    </submittedName>
</protein>
<reference evidence="3" key="1">
    <citation type="journal article" date="2020" name="Nat. Commun.">
        <title>Large-scale genome sequencing of mycorrhizal fungi provides insights into the early evolution of symbiotic traits.</title>
        <authorList>
            <person name="Miyauchi S."/>
            <person name="Kiss E."/>
            <person name="Kuo A."/>
            <person name="Drula E."/>
            <person name="Kohler A."/>
            <person name="Sanchez-Garcia M."/>
            <person name="Morin E."/>
            <person name="Andreopoulos B."/>
            <person name="Barry K.W."/>
            <person name="Bonito G."/>
            <person name="Buee M."/>
            <person name="Carver A."/>
            <person name="Chen C."/>
            <person name="Cichocki N."/>
            <person name="Clum A."/>
            <person name="Culley D."/>
            <person name="Crous P.W."/>
            <person name="Fauchery L."/>
            <person name="Girlanda M."/>
            <person name="Hayes R.D."/>
            <person name="Keri Z."/>
            <person name="LaButti K."/>
            <person name="Lipzen A."/>
            <person name="Lombard V."/>
            <person name="Magnuson J."/>
            <person name="Maillard F."/>
            <person name="Murat C."/>
            <person name="Nolan M."/>
            <person name="Ohm R.A."/>
            <person name="Pangilinan J."/>
            <person name="Pereira M.F."/>
            <person name="Perotto S."/>
            <person name="Peter M."/>
            <person name="Pfister S."/>
            <person name="Riley R."/>
            <person name="Sitrit Y."/>
            <person name="Stielow J.B."/>
            <person name="Szollosi G."/>
            <person name="Zifcakova L."/>
            <person name="Stursova M."/>
            <person name="Spatafora J.W."/>
            <person name="Tedersoo L."/>
            <person name="Vaario L.M."/>
            <person name="Yamada A."/>
            <person name="Yan M."/>
            <person name="Wang P."/>
            <person name="Xu J."/>
            <person name="Bruns T."/>
            <person name="Baldrian P."/>
            <person name="Vilgalys R."/>
            <person name="Dunand C."/>
            <person name="Henrissat B."/>
            <person name="Grigoriev I.V."/>
            <person name="Hibbett D."/>
            <person name="Nagy L.G."/>
            <person name="Martin F.M."/>
        </authorList>
    </citation>
    <scope>NUCLEOTIDE SEQUENCE</scope>
    <source>
        <strain evidence="3">UH-Tt-Lm1</strain>
    </source>
</reference>
<name>A0A9P6H914_9AGAM</name>
<comment type="caution">
    <text evidence="3">The sequence shown here is derived from an EMBL/GenBank/DDBJ whole genome shotgun (WGS) entry which is preliminary data.</text>
</comment>
<evidence type="ECO:0000259" key="2">
    <source>
        <dbReference type="PROSITE" id="PS50011"/>
    </source>
</evidence>
<feature type="compositionally biased region" description="Polar residues" evidence="1">
    <location>
        <begin position="318"/>
        <end position="332"/>
    </location>
</feature>
<keyword evidence="3" id="KW-0808">Transferase</keyword>
<dbReference type="EMBL" id="WIUZ02000015">
    <property type="protein sequence ID" value="KAF9780768.1"/>
    <property type="molecule type" value="Genomic_DNA"/>
</dbReference>
<accession>A0A9P6H914</accession>
<evidence type="ECO:0000256" key="1">
    <source>
        <dbReference type="SAM" id="MobiDB-lite"/>
    </source>
</evidence>
<sequence length="397" mass="43930">MCAGHTLLPKSLHFELPGGTMGDVQYKSGSADVSRRKFGDGAVAIKELRPHGLPLEEMTNRFCKEVITWNALRHPNVLPLLGVAMSENRFFMFSVWMENGNIKEFTAAHQDANRLQLLEDVARGLIHMHGQGMVHGDLKGANILIDRNRHACLTDFGLLTITSGTTNIASSNSFRMGGTYRWMSPELFDPEMFNLKDSRPTKSSDRYAFGMVIYEVLSGQIPFYKHPDFTVVAKVLKGKRPVRPQGAEAMLFTDGVWSILECCWNASPGDRPKIKDVLQSLEQVSKSWAPPPPRITAYPDTSMTWDPSESCTEESTDELSSASRMVSPQSSQRLERQGNPKRNYPCPHLPFCPSALSNDASGHRALGTTPEELGGSGATERIFDSVSRVGLSNSVHC</sequence>
<dbReference type="PROSITE" id="PS50011">
    <property type="entry name" value="PROTEIN_KINASE_DOM"/>
    <property type="match status" value="1"/>
</dbReference>
<dbReference type="InterPro" id="IPR051681">
    <property type="entry name" value="Ser/Thr_Kinases-Pseudokinases"/>
</dbReference>
<dbReference type="InterPro" id="IPR011009">
    <property type="entry name" value="Kinase-like_dom_sf"/>
</dbReference>
<dbReference type="GO" id="GO:0004674">
    <property type="term" value="F:protein serine/threonine kinase activity"/>
    <property type="evidence" value="ECO:0007669"/>
    <property type="project" value="TreeGrafter"/>
</dbReference>
<dbReference type="Gene3D" id="1.10.510.10">
    <property type="entry name" value="Transferase(Phosphotransferase) domain 1"/>
    <property type="match status" value="1"/>
</dbReference>
<dbReference type="InterPro" id="IPR001245">
    <property type="entry name" value="Ser-Thr/Tyr_kinase_cat_dom"/>
</dbReference>
<keyword evidence="3" id="KW-0418">Kinase</keyword>
<dbReference type="InterPro" id="IPR000719">
    <property type="entry name" value="Prot_kinase_dom"/>
</dbReference>
<gene>
    <name evidence="3" type="ORF">BJ322DRAFT_280529</name>
</gene>
<dbReference type="PROSITE" id="PS00108">
    <property type="entry name" value="PROTEIN_KINASE_ST"/>
    <property type="match status" value="1"/>
</dbReference>
<dbReference type="Pfam" id="PF07714">
    <property type="entry name" value="PK_Tyr_Ser-Thr"/>
    <property type="match status" value="1"/>
</dbReference>
<dbReference type="InterPro" id="IPR008271">
    <property type="entry name" value="Ser/Thr_kinase_AS"/>
</dbReference>
<feature type="domain" description="Protein kinase" evidence="2">
    <location>
        <begin position="10"/>
        <end position="289"/>
    </location>
</feature>
<evidence type="ECO:0000313" key="4">
    <source>
        <dbReference type="Proteomes" id="UP000736335"/>
    </source>
</evidence>
<dbReference type="SMART" id="SM00220">
    <property type="entry name" value="S_TKc"/>
    <property type="match status" value="1"/>
</dbReference>
<dbReference type="AlphaFoldDB" id="A0A9P6H914"/>
<dbReference type="PANTHER" id="PTHR44329">
    <property type="entry name" value="SERINE/THREONINE-PROTEIN KINASE TNNI3K-RELATED"/>
    <property type="match status" value="1"/>
</dbReference>
<dbReference type="SUPFAM" id="SSF56112">
    <property type="entry name" value="Protein kinase-like (PK-like)"/>
    <property type="match status" value="1"/>
</dbReference>
<reference evidence="3" key="2">
    <citation type="submission" date="2020-11" db="EMBL/GenBank/DDBJ databases">
        <authorList>
            <consortium name="DOE Joint Genome Institute"/>
            <person name="Kuo A."/>
            <person name="Miyauchi S."/>
            <person name="Kiss E."/>
            <person name="Drula E."/>
            <person name="Kohler A."/>
            <person name="Sanchez-Garcia M."/>
            <person name="Andreopoulos B."/>
            <person name="Barry K.W."/>
            <person name="Bonito G."/>
            <person name="Buee M."/>
            <person name="Carver A."/>
            <person name="Chen C."/>
            <person name="Cichocki N."/>
            <person name="Clum A."/>
            <person name="Culley D."/>
            <person name="Crous P.W."/>
            <person name="Fauchery L."/>
            <person name="Girlanda M."/>
            <person name="Hayes R."/>
            <person name="Keri Z."/>
            <person name="Labutti K."/>
            <person name="Lipzen A."/>
            <person name="Lombard V."/>
            <person name="Magnuson J."/>
            <person name="Maillard F."/>
            <person name="Morin E."/>
            <person name="Murat C."/>
            <person name="Nolan M."/>
            <person name="Ohm R."/>
            <person name="Pangilinan J."/>
            <person name="Pereira M."/>
            <person name="Perotto S."/>
            <person name="Peter M."/>
            <person name="Riley R."/>
            <person name="Sitrit Y."/>
            <person name="Stielow B."/>
            <person name="Szollosi G."/>
            <person name="Zifcakova L."/>
            <person name="Stursova M."/>
            <person name="Spatafora J.W."/>
            <person name="Tedersoo L."/>
            <person name="Vaario L.-M."/>
            <person name="Yamada A."/>
            <person name="Yan M."/>
            <person name="Wang P."/>
            <person name="Xu J."/>
            <person name="Bruns T."/>
            <person name="Baldrian P."/>
            <person name="Vilgalys R."/>
            <person name="Henrissat B."/>
            <person name="Grigoriev I.V."/>
            <person name="Hibbett D."/>
            <person name="Nagy L.G."/>
            <person name="Martin F.M."/>
        </authorList>
    </citation>
    <scope>NUCLEOTIDE SEQUENCE</scope>
    <source>
        <strain evidence="3">UH-Tt-Lm1</strain>
    </source>
</reference>
<proteinExistence type="predicted"/>
<feature type="region of interest" description="Disordered" evidence="1">
    <location>
        <begin position="288"/>
        <end position="344"/>
    </location>
</feature>
<keyword evidence="4" id="KW-1185">Reference proteome</keyword>
<feature type="compositionally biased region" description="Polar residues" evidence="1">
    <location>
        <begin position="299"/>
        <end position="310"/>
    </location>
</feature>
<organism evidence="3 4">
    <name type="scientific">Thelephora terrestris</name>
    <dbReference type="NCBI Taxonomy" id="56493"/>
    <lineage>
        <taxon>Eukaryota</taxon>
        <taxon>Fungi</taxon>
        <taxon>Dikarya</taxon>
        <taxon>Basidiomycota</taxon>
        <taxon>Agaricomycotina</taxon>
        <taxon>Agaricomycetes</taxon>
        <taxon>Thelephorales</taxon>
        <taxon>Thelephoraceae</taxon>
        <taxon>Thelephora</taxon>
    </lineage>
</organism>
<dbReference type="OrthoDB" id="10252171at2759"/>